<comment type="caution">
    <text evidence="1">The sequence shown here is derived from an EMBL/GenBank/DDBJ whole genome shotgun (WGS) entry which is preliminary data.</text>
</comment>
<name>A0AAN9XN47_PSOTE</name>
<evidence type="ECO:0000313" key="2">
    <source>
        <dbReference type="Proteomes" id="UP001386955"/>
    </source>
</evidence>
<proteinExistence type="predicted"/>
<reference evidence="1 2" key="1">
    <citation type="submission" date="2024-01" db="EMBL/GenBank/DDBJ databases">
        <title>The genomes of 5 underutilized Papilionoideae crops provide insights into root nodulation and disease resistanc.</title>
        <authorList>
            <person name="Jiang F."/>
        </authorList>
    </citation>
    <scope>NUCLEOTIDE SEQUENCE [LARGE SCALE GENOMIC DNA]</scope>
    <source>
        <strain evidence="1">DUOXIRENSHENG_FW03</strain>
        <tissue evidence="1">Leaves</tissue>
    </source>
</reference>
<dbReference type="Proteomes" id="UP001386955">
    <property type="component" value="Unassembled WGS sequence"/>
</dbReference>
<accession>A0AAN9XN47</accession>
<gene>
    <name evidence="1" type="ORF">VNO78_10594</name>
</gene>
<keyword evidence="2" id="KW-1185">Reference proteome</keyword>
<dbReference type="EMBL" id="JAYMYS010000003">
    <property type="protein sequence ID" value="KAK7399412.1"/>
    <property type="molecule type" value="Genomic_DNA"/>
</dbReference>
<organism evidence="1 2">
    <name type="scientific">Psophocarpus tetragonolobus</name>
    <name type="common">Winged bean</name>
    <name type="synonym">Dolichos tetragonolobus</name>
    <dbReference type="NCBI Taxonomy" id="3891"/>
    <lineage>
        <taxon>Eukaryota</taxon>
        <taxon>Viridiplantae</taxon>
        <taxon>Streptophyta</taxon>
        <taxon>Embryophyta</taxon>
        <taxon>Tracheophyta</taxon>
        <taxon>Spermatophyta</taxon>
        <taxon>Magnoliopsida</taxon>
        <taxon>eudicotyledons</taxon>
        <taxon>Gunneridae</taxon>
        <taxon>Pentapetalae</taxon>
        <taxon>rosids</taxon>
        <taxon>fabids</taxon>
        <taxon>Fabales</taxon>
        <taxon>Fabaceae</taxon>
        <taxon>Papilionoideae</taxon>
        <taxon>50 kb inversion clade</taxon>
        <taxon>NPAAA clade</taxon>
        <taxon>indigoferoid/millettioid clade</taxon>
        <taxon>Phaseoleae</taxon>
        <taxon>Psophocarpus</taxon>
    </lineage>
</organism>
<sequence length="101" mass="11477">MAQRVPILKDSTCYKGSSEMRCKLSVYKGPFENQRASLLSLQETLSAQANTSSSLSFGGIFMNTMKVVYEDWRRHKSDKVENTRLVSVLVDGNFWRTMEGC</sequence>
<dbReference type="AlphaFoldDB" id="A0AAN9XN47"/>
<protein>
    <submittedName>
        <fullName evidence="1">Uncharacterized protein</fullName>
    </submittedName>
</protein>
<evidence type="ECO:0000313" key="1">
    <source>
        <dbReference type="EMBL" id="KAK7399412.1"/>
    </source>
</evidence>